<gene>
    <name evidence="1" type="ORF">K8V39_11395</name>
</gene>
<proteinExistence type="predicted"/>
<protein>
    <submittedName>
        <fullName evidence="1">Uncharacterized protein</fullName>
    </submittedName>
</protein>
<name>A0A9D2VZP2_9FIRM</name>
<reference evidence="1" key="2">
    <citation type="submission" date="2021-09" db="EMBL/GenBank/DDBJ databases">
        <authorList>
            <person name="Gilroy R."/>
        </authorList>
    </citation>
    <scope>NUCLEOTIDE SEQUENCE</scope>
    <source>
        <strain evidence="1">USAMLcec4-12693</strain>
    </source>
</reference>
<comment type="caution">
    <text evidence="1">The sequence shown here is derived from an EMBL/GenBank/DDBJ whole genome shotgun (WGS) entry which is preliminary data.</text>
</comment>
<accession>A0A9D2VZP2</accession>
<dbReference type="AlphaFoldDB" id="A0A9D2VZP2"/>
<evidence type="ECO:0000313" key="2">
    <source>
        <dbReference type="Proteomes" id="UP000813420"/>
    </source>
</evidence>
<dbReference type="EMBL" id="DYXE01000089">
    <property type="protein sequence ID" value="HJH50849.1"/>
    <property type="molecule type" value="Genomic_DNA"/>
</dbReference>
<dbReference type="RefSeq" id="WP_277272507.1">
    <property type="nucleotide sequence ID" value="NZ_DYXE01000089.1"/>
</dbReference>
<sequence length="57" mass="6832">MKKGTLEFTKAPLLHALKYTRNFENVNQKFEKIFTNRRRSENGQKVKKYLQIFKNGV</sequence>
<organism evidence="1 2">
    <name type="scientific">Merdimonas faecis</name>
    <dbReference type="NCBI Taxonomy" id="1653435"/>
    <lineage>
        <taxon>Bacteria</taxon>
        <taxon>Bacillati</taxon>
        <taxon>Bacillota</taxon>
        <taxon>Clostridia</taxon>
        <taxon>Lachnospirales</taxon>
        <taxon>Lachnospiraceae</taxon>
        <taxon>Merdimonas</taxon>
    </lineage>
</organism>
<evidence type="ECO:0000313" key="1">
    <source>
        <dbReference type="EMBL" id="HJH50849.1"/>
    </source>
</evidence>
<reference evidence="1" key="1">
    <citation type="journal article" date="2021" name="PeerJ">
        <title>Extensive microbial diversity within the chicken gut microbiome revealed by metagenomics and culture.</title>
        <authorList>
            <person name="Gilroy R."/>
            <person name="Ravi A."/>
            <person name="Getino M."/>
            <person name="Pursley I."/>
            <person name="Horton D.L."/>
            <person name="Alikhan N.F."/>
            <person name="Baker D."/>
            <person name="Gharbi K."/>
            <person name="Hall N."/>
            <person name="Watson M."/>
            <person name="Adriaenssens E.M."/>
            <person name="Foster-Nyarko E."/>
            <person name="Jarju S."/>
            <person name="Secka A."/>
            <person name="Antonio M."/>
            <person name="Oren A."/>
            <person name="Chaudhuri R.R."/>
            <person name="La Ragione R."/>
            <person name="Hildebrand F."/>
            <person name="Pallen M.J."/>
        </authorList>
    </citation>
    <scope>NUCLEOTIDE SEQUENCE</scope>
    <source>
        <strain evidence="1">USAMLcec4-12693</strain>
    </source>
</reference>
<dbReference type="Proteomes" id="UP000813420">
    <property type="component" value="Unassembled WGS sequence"/>
</dbReference>